<evidence type="ECO:0000259" key="15">
    <source>
        <dbReference type="Pfam" id="PF14749"/>
    </source>
</evidence>
<dbReference type="KEGG" id="ccat:101450357"/>
<keyword evidence="10" id="KW-0576">Peroxisome</keyword>
<evidence type="ECO:0000256" key="8">
    <source>
        <dbReference type="ARBA" id="ARBA00023002"/>
    </source>
</evidence>
<evidence type="ECO:0000256" key="2">
    <source>
        <dbReference type="ARBA" id="ARBA00004275"/>
    </source>
</evidence>
<dbReference type="FunFam" id="1.20.140.10:FF:000005">
    <property type="entry name" value="Acyl-coenzyme A oxidase"/>
    <property type="match status" value="1"/>
</dbReference>
<dbReference type="InterPro" id="IPR036250">
    <property type="entry name" value="AcylCo_DH-like_C"/>
</dbReference>
<evidence type="ECO:0000256" key="9">
    <source>
        <dbReference type="ARBA" id="ARBA00023098"/>
    </source>
</evidence>
<reference evidence="18" key="1">
    <citation type="submission" date="2013-07" db="EMBL/GenBank/DDBJ databases">
        <authorList>
            <person name="Geib S."/>
        </authorList>
    </citation>
    <scope>NUCLEOTIDE SEQUENCE</scope>
</reference>
<evidence type="ECO:0000256" key="7">
    <source>
        <dbReference type="ARBA" id="ARBA00022832"/>
    </source>
</evidence>
<evidence type="ECO:0000256" key="10">
    <source>
        <dbReference type="ARBA" id="ARBA00023140"/>
    </source>
</evidence>
<dbReference type="InterPro" id="IPR055060">
    <property type="entry name" value="ACOX_C_alpha1"/>
</dbReference>
<dbReference type="AlphaFoldDB" id="W8C1L0"/>
<dbReference type="PIRSF" id="PIRSF000168">
    <property type="entry name" value="Acyl-CoA_oxidase"/>
    <property type="match status" value="1"/>
</dbReference>
<evidence type="ECO:0000256" key="11">
    <source>
        <dbReference type="PIRNR" id="PIRNR000168"/>
    </source>
</evidence>
<feature type="domain" description="Acyl-CoA oxidase C-alpha1" evidence="16">
    <location>
        <begin position="288"/>
        <end position="449"/>
    </location>
</feature>
<keyword evidence="5 11" id="KW-0285">Flavoprotein</keyword>
<dbReference type="FunFam" id="1.20.140.10:FF:000013">
    <property type="entry name" value="Acyl-coenzyme A oxidase"/>
    <property type="match status" value="1"/>
</dbReference>
<comment type="pathway">
    <text evidence="3">Lipid metabolism; peroxisomal fatty acid beta-oxidation.</text>
</comment>
<dbReference type="Pfam" id="PF22924">
    <property type="entry name" value="ACOX_C_alpha1"/>
    <property type="match status" value="1"/>
</dbReference>
<dbReference type="Gene3D" id="2.40.110.10">
    <property type="entry name" value="Butyryl-CoA Dehydrogenase, subunit A, domain 2"/>
    <property type="match status" value="1"/>
</dbReference>
<evidence type="ECO:0000259" key="16">
    <source>
        <dbReference type="Pfam" id="PF22924"/>
    </source>
</evidence>
<dbReference type="Pfam" id="PF01756">
    <property type="entry name" value="ACOX"/>
    <property type="match status" value="1"/>
</dbReference>
<feature type="active site" description="Proton acceptor" evidence="12">
    <location>
        <position position="434"/>
    </location>
</feature>
<dbReference type="GO" id="GO:0071949">
    <property type="term" value="F:FAD binding"/>
    <property type="evidence" value="ECO:0007669"/>
    <property type="project" value="InterPro"/>
</dbReference>
<comment type="subcellular location">
    <subcellularLocation>
        <location evidence="2">Peroxisome</location>
    </subcellularLocation>
</comment>
<evidence type="ECO:0000256" key="1">
    <source>
        <dbReference type="ARBA" id="ARBA00001974"/>
    </source>
</evidence>
<dbReference type="SUPFAM" id="SSF47203">
    <property type="entry name" value="Acyl-CoA dehydrogenase C-terminal domain-like"/>
    <property type="match status" value="2"/>
</dbReference>
<evidence type="ECO:0000259" key="14">
    <source>
        <dbReference type="Pfam" id="PF01756"/>
    </source>
</evidence>
<evidence type="ECO:0000256" key="12">
    <source>
        <dbReference type="PIRSR" id="PIRSR000168-1"/>
    </source>
</evidence>
<dbReference type="EMBL" id="GAMC01006944">
    <property type="protein sequence ID" value="JAB99611.1"/>
    <property type="molecule type" value="mRNA"/>
</dbReference>
<name>W8C1L0_CERCA</name>
<evidence type="ECO:0000313" key="18">
    <source>
        <dbReference type="EMBL" id="JAB99611.1"/>
    </source>
</evidence>
<accession>W8C1L0</accession>
<dbReference type="OrthoDB" id="538336at2759"/>
<dbReference type="InterPro" id="IPR029320">
    <property type="entry name" value="Acyl-CoA_ox_N"/>
</dbReference>
<dbReference type="PANTHER" id="PTHR10909:SF250">
    <property type="entry name" value="PEROXISOMAL ACYL-COENZYME A OXIDASE 1"/>
    <property type="match status" value="1"/>
</dbReference>
<dbReference type="GO" id="GO:0033540">
    <property type="term" value="P:fatty acid beta-oxidation using acyl-CoA oxidase"/>
    <property type="evidence" value="ECO:0007669"/>
    <property type="project" value="TreeGrafter"/>
</dbReference>
<keyword evidence="9" id="KW-0443">Lipid metabolism</keyword>
<evidence type="ECO:0000313" key="17">
    <source>
        <dbReference type="EMBL" id="CAD7014206.1"/>
    </source>
</evidence>
<reference evidence="18" key="2">
    <citation type="journal article" date="2014" name="BMC Genomics">
        <title>A genomic perspective to assessing quality of mass-reared SIT flies used in Mediterranean fruit fly (Ceratitis capitata) eradication in California.</title>
        <authorList>
            <person name="Calla B."/>
            <person name="Hall B."/>
            <person name="Hou S."/>
            <person name="Geib S.M."/>
        </authorList>
    </citation>
    <scope>NUCLEOTIDE SEQUENCE</scope>
</reference>
<keyword evidence="7" id="KW-0276">Fatty acid metabolism</keyword>
<dbReference type="InterPro" id="IPR009100">
    <property type="entry name" value="AcylCoA_DH/oxidase_NM_dom_sf"/>
</dbReference>
<dbReference type="Gene3D" id="1.10.540.10">
    <property type="entry name" value="Acyl-CoA dehydrogenase/oxidase, N-terminal domain"/>
    <property type="match status" value="1"/>
</dbReference>
<organism evidence="18">
    <name type="scientific">Ceratitis capitata</name>
    <name type="common">Mediterranean fruit fly</name>
    <name type="synonym">Tephritis capitata</name>
    <dbReference type="NCBI Taxonomy" id="7213"/>
    <lineage>
        <taxon>Eukaryota</taxon>
        <taxon>Metazoa</taxon>
        <taxon>Ecdysozoa</taxon>
        <taxon>Arthropoda</taxon>
        <taxon>Hexapoda</taxon>
        <taxon>Insecta</taxon>
        <taxon>Pterygota</taxon>
        <taxon>Neoptera</taxon>
        <taxon>Endopterygota</taxon>
        <taxon>Diptera</taxon>
        <taxon>Brachycera</taxon>
        <taxon>Muscomorpha</taxon>
        <taxon>Tephritoidea</taxon>
        <taxon>Tephritidae</taxon>
        <taxon>Ceratitis</taxon>
        <taxon>Ceratitis</taxon>
    </lineage>
</organism>
<reference evidence="17" key="3">
    <citation type="submission" date="2020-11" db="EMBL/GenBank/DDBJ databases">
        <authorList>
            <person name="Whitehead M."/>
        </authorList>
    </citation>
    <scope>NUCLEOTIDE SEQUENCE</scope>
    <source>
        <strain evidence="17">EGII</strain>
    </source>
</reference>
<dbReference type="Proteomes" id="UP000606786">
    <property type="component" value="Unassembled WGS sequence"/>
</dbReference>
<dbReference type="GO" id="GO:0003997">
    <property type="term" value="F:acyl-CoA oxidase activity"/>
    <property type="evidence" value="ECO:0007669"/>
    <property type="project" value="InterPro"/>
</dbReference>
<evidence type="ECO:0000313" key="19">
    <source>
        <dbReference type="Proteomes" id="UP000606786"/>
    </source>
</evidence>
<dbReference type="Gene3D" id="1.20.140.10">
    <property type="entry name" value="Butyryl-CoA Dehydrogenase, subunit A, domain 3"/>
    <property type="match status" value="2"/>
</dbReference>
<keyword evidence="19" id="KW-1185">Reference proteome</keyword>
<dbReference type="EMBL" id="CAJHJT010000056">
    <property type="protein sequence ID" value="CAD7014206.1"/>
    <property type="molecule type" value="Genomic_DNA"/>
</dbReference>
<protein>
    <recommendedName>
        <fullName evidence="11">Acyl-coenzyme A oxidase</fullName>
    </recommendedName>
</protein>
<comment type="cofactor">
    <cofactor evidence="1">
        <name>FAD</name>
        <dbReference type="ChEBI" id="CHEBI:57692"/>
    </cofactor>
</comment>
<feature type="binding site" evidence="13">
    <location>
        <position position="191"/>
    </location>
    <ligand>
        <name>FAD</name>
        <dbReference type="ChEBI" id="CHEBI:57692"/>
    </ligand>
</feature>
<feature type="domain" description="Acyl-coenzyme A oxidase N-terminal" evidence="15">
    <location>
        <begin position="21"/>
        <end position="146"/>
    </location>
</feature>
<gene>
    <name evidence="18" type="primary">ACOX1</name>
    <name evidence="17" type="ORF">CCAP1982_LOCUS22210</name>
</gene>
<evidence type="ECO:0000256" key="13">
    <source>
        <dbReference type="PIRSR" id="PIRSR000168-2"/>
    </source>
</evidence>
<dbReference type="InterPro" id="IPR012258">
    <property type="entry name" value="Acyl-CoA_oxidase"/>
</dbReference>
<dbReference type="InterPro" id="IPR037069">
    <property type="entry name" value="AcylCoA_DH/ox_N_sf"/>
</dbReference>
<proteinExistence type="evidence at transcript level"/>
<dbReference type="GO" id="GO:0055088">
    <property type="term" value="P:lipid homeostasis"/>
    <property type="evidence" value="ECO:0007669"/>
    <property type="project" value="TreeGrafter"/>
</dbReference>
<keyword evidence="6 11" id="KW-0274">FAD</keyword>
<dbReference type="InterPro" id="IPR046373">
    <property type="entry name" value="Acyl-CoA_Oxase/DH_mid-dom_sf"/>
</dbReference>
<feature type="binding site" evidence="13">
    <location>
        <position position="152"/>
    </location>
    <ligand>
        <name>FAD</name>
        <dbReference type="ChEBI" id="CHEBI:57692"/>
    </ligand>
</feature>
<dbReference type="FunFam" id="2.40.110.10:FF:000003">
    <property type="entry name" value="Acyl-coenzyme A oxidase"/>
    <property type="match status" value="1"/>
</dbReference>
<dbReference type="Pfam" id="PF14749">
    <property type="entry name" value="Acyl-CoA_ox_N"/>
    <property type="match status" value="1"/>
</dbReference>
<evidence type="ECO:0000256" key="5">
    <source>
        <dbReference type="ARBA" id="ARBA00022630"/>
    </source>
</evidence>
<keyword evidence="8" id="KW-0560">Oxidoreductase</keyword>
<dbReference type="GO" id="GO:0005504">
    <property type="term" value="F:fatty acid binding"/>
    <property type="evidence" value="ECO:0007669"/>
    <property type="project" value="TreeGrafter"/>
</dbReference>
<evidence type="ECO:0000256" key="6">
    <source>
        <dbReference type="ARBA" id="ARBA00022827"/>
    </source>
</evidence>
<dbReference type="InterPro" id="IPR002655">
    <property type="entry name" value="Acyl-CoA_oxidase_C"/>
</dbReference>
<evidence type="ECO:0000256" key="3">
    <source>
        <dbReference type="ARBA" id="ARBA00004846"/>
    </source>
</evidence>
<sequence>MSIPKQINPDLVKERESATFDVEEFSAWIYDDINLLQMKRLVEEELFKDSPDPIELDYLSYEDVYNRGVKHSADAFNKLRALQERLHPGGTEIYPLLMSGPIGMALMPAGSPLAVHILMFTRALRSHGTPEQYAKFGRRADNCEIIGTYAQTELGHGTYLRGLETRADYERKTDEFVLNSPTLTSYKWWPGGLGNTVNYCIVVAQLYIDNEPMGVQLFVLQVRDEETHEPLPGIDIGDIGKKIGMAGVNNGYLGLKNVRIPRTNMLMKNAKVLADGTFVKSPVSQLNYFPMVYVRCMVVLGNCVLHAEAATITTRYSAVRRQSPINPDAPEPQVLDHLTQQMKITPEIVTVIAYRLAGGKLYKMYEQTAKAVSRSDYTRLPELHALACAMKASCTYDSTFGIERLRLSCGGHGYLASSNLGNLFAWATAACTYEGENSVLYLQVGKILLKTWTDVLNRKQLMPTMAYLGVCASWNEFPQWSGDWKCLVEALQFTATNKTRIAYKSYNERLKRGLTEPEAVNATGIELTQAAELHGRAFIANTFYEEVTLQERIKKRSASLNKLLENLLELYLVHTVQRHMADILRFITLTEDHLTSLQNRLEAVLAQLRPNLVAICDGFDFHDKVLSSVLGCYDGNVYERIFEAAKKSPLNQKAVPKSFEQHLKPFMKSNL</sequence>
<dbReference type="GO" id="GO:0005777">
    <property type="term" value="C:peroxisome"/>
    <property type="evidence" value="ECO:0007669"/>
    <property type="project" value="UniProtKB-SubCell"/>
</dbReference>
<comment type="similarity">
    <text evidence="4 11">Belongs to the acyl-CoA oxidase family.</text>
</comment>
<feature type="domain" description="Acyl-CoA oxidase C-terminal" evidence="14">
    <location>
        <begin position="483"/>
        <end position="668"/>
    </location>
</feature>
<evidence type="ECO:0000256" key="4">
    <source>
        <dbReference type="ARBA" id="ARBA00006288"/>
    </source>
</evidence>
<dbReference type="SUPFAM" id="SSF56645">
    <property type="entry name" value="Acyl-CoA dehydrogenase NM domain-like"/>
    <property type="match status" value="1"/>
</dbReference>
<dbReference type="PANTHER" id="PTHR10909">
    <property type="entry name" value="ELECTRON TRANSPORT OXIDOREDUCTASE"/>
    <property type="match status" value="1"/>
</dbReference>